<name>A0A6C0IRF9_9ZZZZ</name>
<reference evidence="1" key="1">
    <citation type="journal article" date="2020" name="Nature">
        <title>Giant virus diversity and host interactions through global metagenomics.</title>
        <authorList>
            <person name="Schulz F."/>
            <person name="Roux S."/>
            <person name="Paez-Espino D."/>
            <person name="Jungbluth S."/>
            <person name="Walsh D.A."/>
            <person name="Denef V.J."/>
            <person name="McMahon K.D."/>
            <person name="Konstantinidis K.T."/>
            <person name="Eloe-Fadrosh E.A."/>
            <person name="Kyrpides N.C."/>
            <person name="Woyke T."/>
        </authorList>
    </citation>
    <scope>NUCLEOTIDE SEQUENCE</scope>
    <source>
        <strain evidence="1">GVMAG-M-3300024301-20</strain>
    </source>
</reference>
<dbReference type="EMBL" id="MN740246">
    <property type="protein sequence ID" value="QHT95798.1"/>
    <property type="molecule type" value="Genomic_DNA"/>
</dbReference>
<organism evidence="1">
    <name type="scientific">viral metagenome</name>
    <dbReference type="NCBI Taxonomy" id="1070528"/>
    <lineage>
        <taxon>unclassified sequences</taxon>
        <taxon>metagenomes</taxon>
        <taxon>organismal metagenomes</taxon>
    </lineage>
</organism>
<sequence length="234" mass="27315">MPSEEISVNEALNEFYRMKAKYEDYVYTKYINPLINDKRMSKNEKRQAYAKLPKPECINCKRNVGTIFSITENKEDLARVFTAKCGDLAQPCPLNIQINYSFREQLDVSIEDNLKKLNKVKLDIIKEKNNLLFFTNAKMVIGQDTMANFNVLTDELKQITGDAGYYIEKNILVNDNPVKRDLLKKTIDEFGKEMLLPFKNFIAEFNEKGNDQIASEAVRFYKEEMMPKLKEIYI</sequence>
<evidence type="ECO:0000313" key="1">
    <source>
        <dbReference type="EMBL" id="QHT95798.1"/>
    </source>
</evidence>
<protein>
    <submittedName>
        <fullName evidence="1">Uncharacterized protein</fullName>
    </submittedName>
</protein>
<accession>A0A6C0IRF9</accession>
<proteinExistence type="predicted"/>
<dbReference type="AlphaFoldDB" id="A0A6C0IRF9"/>